<feature type="compositionally biased region" description="Basic residues" evidence="1">
    <location>
        <begin position="12"/>
        <end position="28"/>
    </location>
</feature>
<evidence type="ECO:0000256" key="1">
    <source>
        <dbReference type="SAM" id="MobiDB-lite"/>
    </source>
</evidence>
<protein>
    <recommendedName>
        <fullName evidence="2">DUF7924 domain-containing protein</fullName>
    </recommendedName>
</protein>
<feature type="compositionally biased region" description="Polar residues" evidence="1">
    <location>
        <begin position="344"/>
        <end position="362"/>
    </location>
</feature>
<feature type="region of interest" description="Disordered" evidence="1">
    <location>
        <begin position="1"/>
        <end position="33"/>
    </location>
</feature>
<feature type="domain" description="DUF7924" evidence="2">
    <location>
        <begin position="175"/>
        <end position="297"/>
    </location>
</feature>
<evidence type="ECO:0000313" key="3">
    <source>
        <dbReference type="EMBL" id="EGX95365.1"/>
    </source>
</evidence>
<dbReference type="OMA" id="CETYTEV"/>
<dbReference type="InterPro" id="IPR057684">
    <property type="entry name" value="DUF7924"/>
</dbReference>
<dbReference type="STRING" id="983644.G3J6N7"/>
<dbReference type="InParanoid" id="G3J6N7"/>
<feature type="region of interest" description="Disordered" evidence="1">
    <location>
        <begin position="344"/>
        <end position="433"/>
    </location>
</feature>
<dbReference type="OrthoDB" id="5336565at2759"/>
<feature type="compositionally biased region" description="Low complexity" evidence="1">
    <location>
        <begin position="378"/>
        <end position="390"/>
    </location>
</feature>
<feature type="compositionally biased region" description="Polar residues" evidence="1">
    <location>
        <begin position="398"/>
        <end position="409"/>
    </location>
</feature>
<dbReference type="Proteomes" id="UP000001610">
    <property type="component" value="Unassembled WGS sequence"/>
</dbReference>
<name>G3J6N7_CORMM</name>
<dbReference type="EMBL" id="JH126399">
    <property type="protein sequence ID" value="EGX95365.1"/>
    <property type="molecule type" value="Genomic_DNA"/>
</dbReference>
<evidence type="ECO:0000259" key="2">
    <source>
        <dbReference type="Pfam" id="PF25545"/>
    </source>
</evidence>
<dbReference type="KEGG" id="cmt:CCM_00019"/>
<dbReference type="Pfam" id="PF25545">
    <property type="entry name" value="DUF7924"/>
    <property type="match status" value="1"/>
</dbReference>
<evidence type="ECO:0000313" key="4">
    <source>
        <dbReference type="Proteomes" id="UP000001610"/>
    </source>
</evidence>
<reference evidence="3 4" key="1">
    <citation type="journal article" date="2011" name="Genome Biol.">
        <title>Genome sequence of the insect pathogenic fungus Cordyceps militaris, a valued traditional Chinese medicine.</title>
        <authorList>
            <person name="Zheng P."/>
            <person name="Xia Y."/>
            <person name="Xiao G."/>
            <person name="Xiong C."/>
            <person name="Hu X."/>
            <person name="Zhang S."/>
            <person name="Zheng H."/>
            <person name="Huang Y."/>
            <person name="Zhou Y."/>
            <person name="Wang S."/>
            <person name="Zhao G.P."/>
            <person name="Liu X."/>
            <person name="St Leger R.J."/>
            <person name="Wang C."/>
        </authorList>
    </citation>
    <scope>NUCLEOTIDE SEQUENCE [LARGE SCALE GENOMIC DNA]</scope>
    <source>
        <strain evidence="3 4">CM01</strain>
    </source>
</reference>
<dbReference type="GeneID" id="18162054"/>
<dbReference type="AlphaFoldDB" id="G3J6N7"/>
<dbReference type="RefSeq" id="XP_006665242.1">
    <property type="nucleotide sequence ID" value="XM_006665179.1"/>
</dbReference>
<sequence>MPSNGTSESSSRRTRTTKATRVTSRKRSSAYDNNFEQDLIDHNIYPRGFPYPDDDSVPEPSNFDDIVQAIAAPRASLSPSRVSRGTFRKFCLMNERIKSEGNVMAKILPKVLGDADIPSEGNLPFTNFDSITDGTTVDAVPDLFDGSYPKDIHERIKQELSDMIIPTKHSLVPAVPNFFMEAKAPRAGADIAKRQACLDGAVGARAMHKLQNYGEDKPVYDGNAHTYSSTYHNGQLMLYAHHVTGPTAEGERAEYHMTQLKGYTLTGDRETFVTGATAFRNARDLARRQRERLIREANARALQTGELAAGEHLIEECDDSHPSDGNAWQDIHDDLQQQICETYTEVQEDSGPTTPTHQYTSDDSQDPSRDPGASGTNDPSSLTPDSSTDTTRPKRARQSLSSPTLGSRLSKSRSRATAAQRSARSPITGETES</sequence>
<dbReference type="VEuPathDB" id="FungiDB:CCM_00019"/>
<dbReference type="HOGENOM" id="CLU_023878_2_1_1"/>
<gene>
    <name evidence="3" type="ORF">CCM_00019</name>
</gene>
<organism evidence="3 4">
    <name type="scientific">Cordyceps militaris (strain CM01)</name>
    <name type="common">Caterpillar fungus</name>
    <dbReference type="NCBI Taxonomy" id="983644"/>
    <lineage>
        <taxon>Eukaryota</taxon>
        <taxon>Fungi</taxon>
        <taxon>Dikarya</taxon>
        <taxon>Ascomycota</taxon>
        <taxon>Pezizomycotina</taxon>
        <taxon>Sordariomycetes</taxon>
        <taxon>Hypocreomycetidae</taxon>
        <taxon>Hypocreales</taxon>
        <taxon>Cordycipitaceae</taxon>
        <taxon>Cordyceps</taxon>
    </lineage>
</organism>
<keyword evidence="4" id="KW-1185">Reference proteome</keyword>
<accession>G3J6N7</accession>
<feature type="compositionally biased region" description="Low complexity" evidence="1">
    <location>
        <begin position="415"/>
        <end position="425"/>
    </location>
</feature>
<dbReference type="eggNOG" id="ENOG502SJYB">
    <property type="taxonomic scope" value="Eukaryota"/>
</dbReference>
<proteinExistence type="predicted"/>